<feature type="transmembrane region" description="Helical" evidence="1">
    <location>
        <begin position="20"/>
        <end position="43"/>
    </location>
</feature>
<organism evidence="2 3">
    <name type="scientific">Candidatus Terrybacteria bacterium RIFCSPHIGHO2_01_FULL_48_17</name>
    <dbReference type="NCBI Taxonomy" id="1802362"/>
    <lineage>
        <taxon>Bacteria</taxon>
        <taxon>Candidatus Terryibacteriota</taxon>
    </lineage>
</organism>
<evidence type="ECO:0000313" key="2">
    <source>
        <dbReference type="EMBL" id="OHA48108.1"/>
    </source>
</evidence>
<name>A0A1G2PIE1_9BACT</name>
<sequence length="343" mass="36544">MPISSLHFYPHSPRSGQAVLPLLLVFVFLVALLGVAIGTAAVLQTTQSGQQIFSEQARAAADAGVREAMLRLERDRTYDTQLLVPAYFEIALPASCAAVEISGFDVSNAKTITADGRARNTVRRLEATVRIPEEGNVIVDEWKERSTASSIGTCTPGEALVGNDGAPVNELRQAADNSLSYRQASGVTCPNATSWVSTTNYGTGTSDYIGEVGFNLSDLAGKTVSNAKVCAYLQGSFGDATYTNYIVETSSLTCASISASAVPPHINASDGSEVLNNVLGWKCITIDPAQVNVGNMWYVQWWGNDVATATYRFFSGYAALSNCGNSNPSGATDCRPYLDITYQ</sequence>
<keyword evidence="1" id="KW-0472">Membrane</keyword>
<keyword evidence="1" id="KW-0812">Transmembrane</keyword>
<keyword evidence="1" id="KW-1133">Transmembrane helix</keyword>
<evidence type="ECO:0000256" key="1">
    <source>
        <dbReference type="SAM" id="Phobius"/>
    </source>
</evidence>
<evidence type="ECO:0000313" key="3">
    <source>
        <dbReference type="Proteomes" id="UP000177629"/>
    </source>
</evidence>
<dbReference type="AlphaFoldDB" id="A0A1G2PIE1"/>
<proteinExistence type="predicted"/>
<gene>
    <name evidence="2" type="ORF">A2806_00515</name>
</gene>
<dbReference type="Proteomes" id="UP000177629">
    <property type="component" value="Unassembled WGS sequence"/>
</dbReference>
<reference evidence="2 3" key="1">
    <citation type="journal article" date="2016" name="Nat. Commun.">
        <title>Thousands of microbial genomes shed light on interconnected biogeochemical processes in an aquifer system.</title>
        <authorList>
            <person name="Anantharaman K."/>
            <person name="Brown C.T."/>
            <person name="Hug L.A."/>
            <person name="Sharon I."/>
            <person name="Castelle C.J."/>
            <person name="Probst A.J."/>
            <person name="Thomas B.C."/>
            <person name="Singh A."/>
            <person name="Wilkins M.J."/>
            <person name="Karaoz U."/>
            <person name="Brodie E.L."/>
            <person name="Williams K.H."/>
            <person name="Hubbard S.S."/>
            <person name="Banfield J.F."/>
        </authorList>
    </citation>
    <scope>NUCLEOTIDE SEQUENCE [LARGE SCALE GENOMIC DNA]</scope>
</reference>
<protein>
    <submittedName>
        <fullName evidence="2">Uncharacterized protein</fullName>
    </submittedName>
</protein>
<accession>A0A1G2PIE1</accession>
<dbReference type="EMBL" id="MHSS01000008">
    <property type="protein sequence ID" value="OHA48108.1"/>
    <property type="molecule type" value="Genomic_DNA"/>
</dbReference>
<dbReference type="STRING" id="1802362.A2806_00515"/>
<comment type="caution">
    <text evidence="2">The sequence shown here is derived from an EMBL/GenBank/DDBJ whole genome shotgun (WGS) entry which is preliminary data.</text>
</comment>